<feature type="transmembrane region" description="Helical" evidence="6">
    <location>
        <begin position="396"/>
        <end position="422"/>
    </location>
</feature>
<dbReference type="InterPro" id="IPR004680">
    <property type="entry name" value="Cit_transptr-like_dom"/>
</dbReference>
<evidence type="ECO:0000256" key="4">
    <source>
        <dbReference type="ARBA" id="ARBA00022989"/>
    </source>
</evidence>
<evidence type="ECO:0000256" key="5">
    <source>
        <dbReference type="ARBA" id="ARBA00023136"/>
    </source>
</evidence>
<feature type="transmembrane region" description="Helical" evidence="6">
    <location>
        <begin position="434"/>
        <end position="454"/>
    </location>
</feature>
<feature type="transmembrane region" description="Helical" evidence="6">
    <location>
        <begin position="32"/>
        <end position="50"/>
    </location>
</feature>
<dbReference type="Proteomes" id="UP001501461">
    <property type="component" value="Unassembled WGS sequence"/>
</dbReference>
<feature type="transmembrane region" description="Helical" evidence="6">
    <location>
        <begin position="254"/>
        <end position="272"/>
    </location>
</feature>
<dbReference type="PANTHER" id="PTHR30354">
    <property type="entry name" value="GNT FAMILY GLUCONATE TRANSPORTER"/>
    <property type="match status" value="1"/>
</dbReference>
<dbReference type="EMBL" id="BAAAMN010000072">
    <property type="protein sequence ID" value="GAA2046745.1"/>
    <property type="molecule type" value="Genomic_DNA"/>
</dbReference>
<evidence type="ECO:0000256" key="6">
    <source>
        <dbReference type="SAM" id="Phobius"/>
    </source>
</evidence>
<evidence type="ECO:0000256" key="1">
    <source>
        <dbReference type="ARBA" id="ARBA00004141"/>
    </source>
</evidence>
<dbReference type="InterPro" id="IPR014738">
    <property type="entry name" value="Citrate_transporter"/>
</dbReference>
<feature type="transmembrane region" description="Helical" evidence="6">
    <location>
        <begin position="93"/>
        <end position="114"/>
    </location>
</feature>
<keyword evidence="9" id="KW-1185">Reference proteome</keyword>
<comment type="caution">
    <text evidence="8">The sequence shown here is derived from an EMBL/GenBank/DDBJ whole genome shotgun (WGS) entry which is preliminary data.</text>
</comment>
<feature type="transmembrane region" description="Helical" evidence="6">
    <location>
        <begin position="62"/>
        <end position="81"/>
    </location>
</feature>
<keyword evidence="2" id="KW-0813">Transport</keyword>
<feature type="transmembrane region" description="Helical" evidence="6">
    <location>
        <begin position="144"/>
        <end position="164"/>
    </location>
</feature>
<gene>
    <name evidence="8" type="ORF">GCM10009720_29640</name>
</gene>
<sequence length="456" mass="48401">MTEPDLVLTIAGLAIIGATVGLLIWGKVSPVVAMALVPTVGALVLGYGFEELQTFFSSGMDQVMSVVVMFIFAIIFFGILSDAGLFDPVIRRLILLTRGRVLLVAIGTVLIGALAHLDGAGATTFLLTIPALLPLYQALNMSKYLLLLLVSLSASIMNMVPWGGPLIRAASVIGEEPGEMYQQLVPLQGAGLLMLLALAVLLGLREIRRINAKVGAGLVTSTGNVDVSQIADDFTARQKEERKDLEGKINANKVIYWLNIVVVIAVLATMLAGWLEPALSFVLGVAVLLPMNFNSAKLQMDRMKAHAPNALMMASVIIAAAVFLGVLNESGMLENVALAMLQIIPESVGQYLHLIVGFFGVPLDMLTSTDAYYFSVLPLVEATAGEFGVAASSTAFALVIGNVIGTFVSPFAPAVWLAMGLAEADIGKHIRYSFVIMWGFSVALLLVAVLMGIVQV</sequence>
<feature type="transmembrane region" description="Helical" evidence="6">
    <location>
        <begin position="307"/>
        <end position="327"/>
    </location>
</feature>
<keyword evidence="3 6" id="KW-0812">Transmembrane</keyword>
<comment type="subcellular location">
    <subcellularLocation>
        <location evidence="1">Membrane</location>
        <topology evidence="1">Multi-pass membrane protein</topology>
    </subcellularLocation>
</comment>
<dbReference type="NCBIfam" id="TIGR00784">
    <property type="entry name" value="citMHS"/>
    <property type="match status" value="1"/>
</dbReference>
<accession>A0ABN2V0W3</accession>
<evidence type="ECO:0000313" key="9">
    <source>
        <dbReference type="Proteomes" id="UP001501461"/>
    </source>
</evidence>
<feature type="transmembrane region" description="Helical" evidence="6">
    <location>
        <begin position="184"/>
        <end position="204"/>
    </location>
</feature>
<feature type="domain" description="Citrate transporter-like" evidence="7">
    <location>
        <begin position="22"/>
        <end position="401"/>
    </location>
</feature>
<dbReference type="PANTHER" id="PTHR30354:SF26">
    <property type="entry name" value="TRANSPORTER, PUTATIVE-RELATED"/>
    <property type="match status" value="1"/>
</dbReference>
<keyword evidence="5 6" id="KW-0472">Membrane</keyword>
<protein>
    <submittedName>
        <fullName evidence="8">CitMHS family transporter</fullName>
    </submittedName>
</protein>
<evidence type="ECO:0000259" key="7">
    <source>
        <dbReference type="Pfam" id="PF03600"/>
    </source>
</evidence>
<dbReference type="InterPro" id="IPR003474">
    <property type="entry name" value="Glcn_transporter"/>
</dbReference>
<proteinExistence type="predicted"/>
<feature type="transmembrane region" description="Helical" evidence="6">
    <location>
        <begin position="120"/>
        <end position="137"/>
    </location>
</feature>
<dbReference type="Pfam" id="PF03600">
    <property type="entry name" value="CitMHS"/>
    <property type="match status" value="1"/>
</dbReference>
<name>A0ABN2V0W3_9MICC</name>
<evidence type="ECO:0000313" key="8">
    <source>
        <dbReference type="EMBL" id="GAA2046745.1"/>
    </source>
</evidence>
<dbReference type="RefSeq" id="WP_343960196.1">
    <property type="nucleotide sequence ID" value="NZ_BAAAMN010000072.1"/>
</dbReference>
<evidence type="ECO:0000256" key="2">
    <source>
        <dbReference type="ARBA" id="ARBA00022448"/>
    </source>
</evidence>
<feature type="transmembrane region" description="Helical" evidence="6">
    <location>
        <begin position="278"/>
        <end position="295"/>
    </location>
</feature>
<feature type="transmembrane region" description="Helical" evidence="6">
    <location>
        <begin position="6"/>
        <end position="25"/>
    </location>
</feature>
<evidence type="ECO:0000256" key="3">
    <source>
        <dbReference type="ARBA" id="ARBA00022692"/>
    </source>
</evidence>
<organism evidence="8 9">
    <name type="scientific">Yaniella flava</name>
    <dbReference type="NCBI Taxonomy" id="287930"/>
    <lineage>
        <taxon>Bacteria</taxon>
        <taxon>Bacillati</taxon>
        <taxon>Actinomycetota</taxon>
        <taxon>Actinomycetes</taxon>
        <taxon>Micrococcales</taxon>
        <taxon>Micrococcaceae</taxon>
        <taxon>Yaniella</taxon>
    </lineage>
</organism>
<keyword evidence="4 6" id="KW-1133">Transmembrane helix</keyword>
<reference evidence="8 9" key="1">
    <citation type="journal article" date="2019" name="Int. J. Syst. Evol. Microbiol.">
        <title>The Global Catalogue of Microorganisms (GCM) 10K type strain sequencing project: providing services to taxonomists for standard genome sequencing and annotation.</title>
        <authorList>
            <consortium name="The Broad Institute Genomics Platform"/>
            <consortium name="The Broad Institute Genome Sequencing Center for Infectious Disease"/>
            <person name="Wu L."/>
            <person name="Ma J."/>
        </authorList>
    </citation>
    <scope>NUCLEOTIDE SEQUENCE [LARGE SCALE GENOMIC DNA]</scope>
    <source>
        <strain evidence="8 9">JCM 13595</strain>
    </source>
</reference>